<comment type="caution">
    <text evidence="1">The sequence shown here is derived from an EMBL/GenBank/DDBJ whole genome shotgun (WGS) entry which is preliminary data.</text>
</comment>
<accession>A0A813DXB1</accession>
<organism evidence="1 2">
    <name type="scientific">Polarella glacialis</name>
    <name type="common">Dinoflagellate</name>
    <dbReference type="NCBI Taxonomy" id="89957"/>
    <lineage>
        <taxon>Eukaryota</taxon>
        <taxon>Sar</taxon>
        <taxon>Alveolata</taxon>
        <taxon>Dinophyceae</taxon>
        <taxon>Suessiales</taxon>
        <taxon>Suessiaceae</taxon>
        <taxon>Polarella</taxon>
    </lineage>
</organism>
<evidence type="ECO:0000313" key="2">
    <source>
        <dbReference type="Proteomes" id="UP000654075"/>
    </source>
</evidence>
<name>A0A813DXB1_POLGL</name>
<proteinExistence type="predicted"/>
<dbReference type="AlphaFoldDB" id="A0A813DXB1"/>
<keyword evidence="2" id="KW-1185">Reference proteome</keyword>
<gene>
    <name evidence="1" type="ORF">PGLA1383_LOCUS11280</name>
</gene>
<evidence type="ECO:0000313" key="1">
    <source>
        <dbReference type="EMBL" id="CAE8592638.1"/>
    </source>
</evidence>
<dbReference type="EMBL" id="CAJNNV010005786">
    <property type="protein sequence ID" value="CAE8592638.1"/>
    <property type="molecule type" value="Genomic_DNA"/>
</dbReference>
<sequence length="75" mass="8271">GSATAPELRRLLSLGPGPSYEALRQALAPELGAWRRNPKFATVVLSGLSRHRLPEVAELVLRFMQDGRVELTFIS</sequence>
<reference evidence="1" key="1">
    <citation type="submission" date="2021-02" db="EMBL/GenBank/DDBJ databases">
        <authorList>
            <person name="Dougan E. K."/>
            <person name="Rhodes N."/>
            <person name="Thang M."/>
            <person name="Chan C."/>
        </authorList>
    </citation>
    <scope>NUCLEOTIDE SEQUENCE</scope>
</reference>
<protein>
    <submittedName>
        <fullName evidence="1">Uncharacterized protein</fullName>
    </submittedName>
</protein>
<feature type="non-terminal residue" evidence="1">
    <location>
        <position position="1"/>
    </location>
</feature>
<dbReference type="Proteomes" id="UP000654075">
    <property type="component" value="Unassembled WGS sequence"/>
</dbReference>